<dbReference type="EMBL" id="QXIS01000028">
    <property type="protein sequence ID" value="RIE06032.1"/>
    <property type="molecule type" value="Genomic_DNA"/>
</dbReference>
<reference evidence="5 6" key="1">
    <citation type="submission" date="2018-09" db="EMBL/GenBank/DDBJ databases">
        <title>Discovery and Ecogenomic Context for Candidatus Cryosericales, a Global Caldiserica Order Active in Thawing Permafrost.</title>
        <authorList>
            <person name="Martinez M.A."/>
            <person name="Woodcroft B.J."/>
            <person name="Ignacio Espinoza J.C."/>
            <person name="Zayed A."/>
            <person name="Singleton C.M."/>
            <person name="Boyd J."/>
            <person name="Li Y.-F."/>
            <person name="Purvine S."/>
            <person name="Maughan H."/>
            <person name="Hodgkins S.B."/>
            <person name="Anderson D."/>
            <person name="Sederholm M."/>
            <person name="Temperton B."/>
            <person name="Saleska S.R."/>
            <person name="Tyson G.W."/>
            <person name="Rich V.I."/>
        </authorList>
    </citation>
    <scope>NUCLEOTIDE SEQUENCE [LARGE SCALE GENOMIC DNA]</scope>
    <source>
        <strain evidence="5 6">SMC7</strain>
    </source>
</reference>
<dbReference type="GO" id="GO:0000028">
    <property type="term" value="P:ribosomal small subunit assembly"/>
    <property type="evidence" value="ECO:0007669"/>
    <property type="project" value="TreeGrafter"/>
</dbReference>
<name>A0A398CTU4_9BACT</name>
<comment type="function">
    <text evidence="3">Required for maturation of 30S ribosomal subunits.</text>
</comment>
<keyword evidence="2 3" id="KW-0690">Ribosome biogenesis</keyword>
<evidence type="ECO:0000259" key="4">
    <source>
        <dbReference type="Pfam" id="PF02576"/>
    </source>
</evidence>
<evidence type="ECO:0000256" key="3">
    <source>
        <dbReference type="HAMAP-Rule" id="MF_01077"/>
    </source>
</evidence>
<dbReference type="PANTHER" id="PTHR33867:SF1">
    <property type="entry name" value="RIBOSOME MATURATION FACTOR RIMP"/>
    <property type="match status" value="1"/>
</dbReference>
<feature type="domain" description="Ribosome maturation factor RimP N-terminal" evidence="4">
    <location>
        <begin position="57"/>
        <end position="110"/>
    </location>
</feature>
<evidence type="ECO:0000313" key="5">
    <source>
        <dbReference type="EMBL" id="RIE06032.1"/>
    </source>
</evidence>
<evidence type="ECO:0000256" key="2">
    <source>
        <dbReference type="ARBA" id="ARBA00022517"/>
    </source>
</evidence>
<comment type="caution">
    <text evidence="5">The sequence shown here is derived from an EMBL/GenBank/DDBJ whole genome shotgun (WGS) entry which is preliminary data.</text>
</comment>
<evidence type="ECO:0000256" key="1">
    <source>
        <dbReference type="ARBA" id="ARBA00022490"/>
    </source>
</evidence>
<dbReference type="OrthoDB" id="9805006at2"/>
<protein>
    <recommendedName>
        <fullName evidence="3">Ribosome maturation factor RimP</fullName>
    </recommendedName>
</protein>
<keyword evidence="1 3" id="KW-0963">Cytoplasm</keyword>
<dbReference type="GO" id="GO:0005829">
    <property type="term" value="C:cytosol"/>
    <property type="evidence" value="ECO:0007669"/>
    <property type="project" value="TreeGrafter"/>
</dbReference>
<dbReference type="PANTHER" id="PTHR33867">
    <property type="entry name" value="RIBOSOME MATURATION FACTOR RIMP"/>
    <property type="match status" value="1"/>
</dbReference>
<comment type="similarity">
    <text evidence="3">Belongs to the RimP family.</text>
</comment>
<organism evidence="5 6">
    <name type="scientific">Candidatus Cryosericum terrychapinii</name>
    <dbReference type="NCBI Taxonomy" id="2290919"/>
    <lineage>
        <taxon>Bacteria</taxon>
        <taxon>Pseudomonadati</taxon>
        <taxon>Caldisericota/Cryosericota group</taxon>
        <taxon>Candidatus Cryosericota</taxon>
        <taxon>Candidatus Cryosericia</taxon>
        <taxon>Candidatus Cryosericales</taxon>
        <taxon>Candidatus Cryosericaceae</taxon>
        <taxon>Candidatus Cryosericum</taxon>
    </lineage>
</organism>
<dbReference type="HAMAP" id="MF_01077">
    <property type="entry name" value="RimP"/>
    <property type="match status" value="1"/>
</dbReference>
<dbReference type="GO" id="GO:0006412">
    <property type="term" value="P:translation"/>
    <property type="evidence" value="ECO:0007669"/>
    <property type="project" value="TreeGrafter"/>
</dbReference>
<sequence>MTSGSFAFGRFILVENEKWARERATFLFHRERCMDTRFADIVQLEVAKSDTTLVAIENAPGMVSVVLMKPGRDISIDELERVSRAISHAFIELYGDDYLPAFEVTSPGLDRVLKTARELDLFAGRFVRVATKESRGPIIGTLGASGGDSLHVTVLGVDRVFDMRQVTKISLWDEILGGACEG</sequence>
<dbReference type="InterPro" id="IPR035956">
    <property type="entry name" value="RimP_N_sf"/>
</dbReference>
<dbReference type="AlphaFoldDB" id="A0A398CTU4"/>
<dbReference type="Pfam" id="PF02576">
    <property type="entry name" value="RimP_N"/>
    <property type="match status" value="1"/>
</dbReference>
<dbReference type="Proteomes" id="UP000266328">
    <property type="component" value="Unassembled WGS sequence"/>
</dbReference>
<accession>A0A398CTU4</accession>
<proteinExistence type="inferred from homology"/>
<comment type="subcellular location">
    <subcellularLocation>
        <location evidence="3">Cytoplasm</location>
    </subcellularLocation>
</comment>
<dbReference type="SUPFAM" id="SSF75420">
    <property type="entry name" value="YhbC-like, N-terminal domain"/>
    <property type="match status" value="1"/>
</dbReference>
<evidence type="ECO:0000313" key="6">
    <source>
        <dbReference type="Proteomes" id="UP000266328"/>
    </source>
</evidence>
<dbReference type="InterPro" id="IPR028989">
    <property type="entry name" value="RimP_N"/>
</dbReference>
<dbReference type="InterPro" id="IPR003728">
    <property type="entry name" value="Ribosome_maturation_RimP"/>
</dbReference>
<gene>
    <name evidence="3" type="primary">rimP</name>
    <name evidence="5" type="ORF">SMC7_04675</name>
</gene>
<keyword evidence="6" id="KW-1185">Reference proteome</keyword>